<reference evidence="1" key="1">
    <citation type="submission" date="2022-03" db="EMBL/GenBank/DDBJ databases">
        <authorList>
            <person name="Tunstrom K."/>
        </authorList>
    </citation>
    <scope>NUCLEOTIDE SEQUENCE</scope>
</reference>
<dbReference type="Proteomes" id="UP001153954">
    <property type="component" value="Unassembled WGS sequence"/>
</dbReference>
<proteinExistence type="predicted"/>
<sequence>MECHSPSDMNLSLPSDMSFTLPSNIEFTFCSSAEMENACNIDLNQNDSRRAEARALAYNVAQQHDDVESPMAPLFSPLTPLVTREAILKETHVVVPVLRDENPSPIRPMTPETFKIYQTLTNEAESPVELRNHQEQVSDMISDTDSDYVPNSYEEFSDKDMAVRSKKINVVAVVHRIDKNNKENNNEVTVTNIDAREPDESTKLLEEIIDNSGNLEIIDETVREKSNIREGRPKKWT</sequence>
<gene>
    <name evidence="1" type="ORF">EEDITHA_LOCUS17600</name>
</gene>
<dbReference type="EMBL" id="CAKOGL010000025">
    <property type="protein sequence ID" value="CAH2103046.1"/>
    <property type="molecule type" value="Genomic_DNA"/>
</dbReference>
<comment type="caution">
    <text evidence="1">The sequence shown here is derived from an EMBL/GenBank/DDBJ whole genome shotgun (WGS) entry which is preliminary data.</text>
</comment>
<dbReference type="AlphaFoldDB" id="A0AAU9UVM3"/>
<protein>
    <submittedName>
        <fullName evidence="1">Uncharacterized protein</fullName>
    </submittedName>
</protein>
<evidence type="ECO:0000313" key="1">
    <source>
        <dbReference type="EMBL" id="CAH2103046.1"/>
    </source>
</evidence>
<keyword evidence="2" id="KW-1185">Reference proteome</keyword>
<name>A0AAU9UVM3_EUPED</name>
<accession>A0AAU9UVM3</accession>
<organism evidence="1 2">
    <name type="scientific">Euphydryas editha</name>
    <name type="common">Edith's checkerspot</name>
    <dbReference type="NCBI Taxonomy" id="104508"/>
    <lineage>
        <taxon>Eukaryota</taxon>
        <taxon>Metazoa</taxon>
        <taxon>Ecdysozoa</taxon>
        <taxon>Arthropoda</taxon>
        <taxon>Hexapoda</taxon>
        <taxon>Insecta</taxon>
        <taxon>Pterygota</taxon>
        <taxon>Neoptera</taxon>
        <taxon>Endopterygota</taxon>
        <taxon>Lepidoptera</taxon>
        <taxon>Glossata</taxon>
        <taxon>Ditrysia</taxon>
        <taxon>Papilionoidea</taxon>
        <taxon>Nymphalidae</taxon>
        <taxon>Nymphalinae</taxon>
        <taxon>Euphydryas</taxon>
    </lineage>
</organism>
<evidence type="ECO:0000313" key="2">
    <source>
        <dbReference type="Proteomes" id="UP001153954"/>
    </source>
</evidence>